<gene>
    <name evidence="1" type="ORF">g.59064</name>
</gene>
<accession>A0A1B6I9J7</accession>
<organism evidence="1">
    <name type="scientific">Homalodisca liturata</name>
    <dbReference type="NCBI Taxonomy" id="320908"/>
    <lineage>
        <taxon>Eukaryota</taxon>
        <taxon>Metazoa</taxon>
        <taxon>Ecdysozoa</taxon>
        <taxon>Arthropoda</taxon>
        <taxon>Hexapoda</taxon>
        <taxon>Insecta</taxon>
        <taxon>Pterygota</taxon>
        <taxon>Neoptera</taxon>
        <taxon>Paraneoptera</taxon>
        <taxon>Hemiptera</taxon>
        <taxon>Auchenorrhyncha</taxon>
        <taxon>Membracoidea</taxon>
        <taxon>Cicadellidae</taxon>
        <taxon>Cicadellinae</taxon>
        <taxon>Proconiini</taxon>
        <taxon>Homalodisca</taxon>
    </lineage>
</organism>
<dbReference type="EMBL" id="GECU01024117">
    <property type="protein sequence ID" value="JAS83589.1"/>
    <property type="molecule type" value="Transcribed_RNA"/>
</dbReference>
<dbReference type="InterPro" id="IPR036188">
    <property type="entry name" value="FAD/NAD-bd_sf"/>
</dbReference>
<dbReference type="AlphaFoldDB" id="A0A1B6I9J7"/>
<proteinExistence type="predicted"/>
<dbReference type="SUPFAM" id="SSF51905">
    <property type="entry name" value="FAD/NAD(P)-binding domain"/>
    <property type="match status" value="1"/>
</dbReference>
<sequence>LVLRFGARAEEVRAKDGGLEVAYSAGGKLFRETFDRVISSVGFVPNRPVLGTSKPVFYTGWCMNARGNIDDARAGAELCVQDILRTAAGHGPSFLAHAKQ</sequence>
<reference evidence="1" key="1">
    <citation type="submission" date="2015-11" db="EMBL/GenBank/DDBJ databases">
        <title>De novo transcriptome assembly of four potential Pierce s Disease insect vectors from Arizona vineyards.</title>
        <authorList>
            <person name="Tassone E.E."/>
        </authorList>
    </citation>
    <scope>NUCLEOTIDE SEQUENCE</scope>
</reference>
<feature type="non-terminal residue" evidence="1">
    <location>
        <position position="1"/>
    </location>
</feature>
<evidence type="ECO:0000313" key="1">
    <source>
        <dbReference type="EMBL" id="JAS83589.1"/>
    </source>
</evidence>
<name>A0A1B6I9J7_9HEMI</name>
<protein>
    <submittedName>
        <fullName evidence="1">Uncharacterized protein</fullName>
    </submittedName>
</protein>